<accession>A0A345MJX8</accession>
<gene>
    <name evidence="1" type="ORF">BSP38_118</name>
</gene>
<organism evidence="1 2">
    <name type="scientific">Bacillus phage BSP38</name>
    <dbReference type="NCBI Taxonomy" id="2283013"/>
    <lineage>
        <taxon>Viruses</taxon>
        <taxon>Duplodnaviria</taxon>
        <taxon>Heunggongvirae</taxon>
        <taxon>Uroviricota</taxon>
        <taxon>Caudoviricetes</taxon>
        <taxon>Herelleviridae</taxon>
        <taxon>Bastillevirinae</taxon>
        <taxon>Jeonjuvirus</taxon>
        <taxon>Jeonjuvirus BSP38</taxon>
    </lineage>
</organism>
<name>A0A345MJX8_BPBSP</name>
<evidence type="ECO:0000313" key="1">
    <source>
        <dbReference type="EMBL" id="AXH71160.1"/>
    </source>
</evidence>
<dbReference type="Proteomes" id="UP000260425">
    <property type="component" value="Segment"/>
</dbReference>
<reference evidence="1 2" key="1">
    <citation type="submission" date="2018-07" db="EMBL/GenBank/DDBJ databases">
        <title>Complete nucleotide sequence of Bacillus phage BSP38.</title>
        <authorList>
            <person name="Ghosh K."/>
            <person name="Kim K.-P."/>
        </authorList>
    </citation>
    <scope>NUCLEOTIDE SEQUENCE [LARGE SCALE GENOMIC DNA]</scope>
</reference>
<organismHost>
    <name type="scientific">Bacillus subtilis</name>
    <dbReference type="NCBI Taxonomy" id="1423"/>
</organismHost>
<dbReference type="EMBL" id="MH606185">
    <property type="protein sequence ID" value="AXH71160.1"/>
    <property type="molecule type" value="Genomic_DNA"/>
</dbReference>
<keyword evidence="2" id="KW-1185">Reference proteome</keyword>
<evidence type="ECO:0000313" key="2">
    <source>
        <dbReference type="Proteomes" id="UP000260425"/>
    </source>
</evidence>
<sequence length="60" mass="7126">MKSKRYRAILRAQGFKRGCYGHYFRKSPDGHGWDIRCIPLEKWYDKGVVLTDIGYVKDDM</sequence>
<proteinExistence type="predicted"/>
<protein>
    <submittedName>
        <fullName evidence="1">Uncharacterized protein</fullName>
    </submittedName>
</protein>